<dbReference type="InterPro" id="IPR050781">
    <property type="entry name" value="CWC22_splicing_factor"/>
</dbReference>
<dbReference type="InterPro" id="IPR016024">
    <property type="entry name" value="ARM-type_fold"/>
</dbReference>
<sequence>MLSLLLERPTDGIIEVCGLRLTQPSPEGISAIFECLRNILHRSEINQRAQDTIIVVFAIQKDRFKDHPVIWEGLDLVEEDDQATCMLPLENDYNLEDVLNVFKMDPNFVENEEKFKAIKKEKIEGDNDSITDQEAGSSEDEEEDEGEKEEETVDGDSDSVTDHEAGRSEDEEEEEEDGAHQSSHDKTEINLVSFHHARYLLSSRV</sequence>
<dbReference type="GO" id="GO:0003723">
    <property type="term" value="F:RNA binding"/>
    <property type="evidence" value="ECO:0007669"/>
    <property type="project" value="TreeGrafter"/>
</dbReference>
<gene>
    <name evidence="2" type="ORF">LTLLF_137410</name>
</gene>
<dbReference type="Gene3D" id="1.25.40.180">
    <property type="match status" value="1"/>
</dbReference>
<dbReference type="GO" id="GO:0000398">
    <property type="term" value="P:mRNA splicing, via spliceosome"/>
    <property type="evidence" value="ECO:0007669"/>
    <property type="project" value="TreeGrafter"/>
</dbReference>
<protein>
    <submittedName>
        <fullName evidence="2">Pre-mRNA-splicing factor CWC22-like protein</fullName>
    </submittedName>
</protein>
<evidence type="ECO:0000313" key="2">
    <source>
        <dbReference type="EMBL" id="KAH0513784.1"/>
    </source>
</evidence>
<dbReference type="SUPFAM" id="SSF48371">
    <property type="entry name" value="ARM repeat"/>
    <property type="match status" value="1"/>
</dbReference>
<dbReference type="PANTHER" id="PTHR18034:SF3">
    <property type="entry name" value="PRE-MRNA-SPLICING FACTOR CWC22 HOMOLOG"/>
    <property type="match status" value="1"/>
</dbReference>
<dbReference type="PANTHER" id="PTHR18034">
    <property type="entry name" value="CELL CYCLE CONTROL PROTEIN CWF22-RELATED"/>
    <property type="match status" value="1"/>
</dbReference>
<feature type="compositionally biased region" description="Basic and acidic residues" evidence="1">
    <location>
        <begin position="178"/>
        <end position="188"/>
    </location>
</feature>
<name>A0A8J6GNZ2_MICOH</name>
<accession>A0A8J6GNZ2</accession>
<dbReference type="GO" id="GO:0071013">
    <property type="term" value="C:catalytic step 2 spliceosome"/>
    <property type="evidence" value="ECO:0007669"/>
    <property type="project" value="TreeGrafter"/>
</dbReference>
<evidence type="ECO:0000256" key="1">
    <source>
        <dbReference type="SAM" id="MobiDB-lite"/>
    </source>
</evidence>
<comment type="caution">
    <text evidence="2">The sequence shown here is derived from an EMBL/GenBank/DDBJ whole genome shotgun (WGS) entry which is preliminary data.</text>
</comment>
<evidence type="ECO:0000313" key="3">
    <source>
        <dbReference type="Proteomes" id="UP000710432"/>
    </source>
</evidence>
<dbReference type="Proteomes" id="UP000710432">
    <property type="component" value="Unassembled WGS sequence"/>
</dbReference>
<organism evidence="2 3">
    <name type="scientific">Microtus ochrogaster</name>
    <name type="common">Prairie vole</name>
    <dbReference type="NCBI Taxonomy" id="79684"/>
    <lineage>
        <taxon>Eukaryota</taxon>
        <taxon>Metazoa</taxon>
        <taxon>Chordata</taxon>
        <taxon>Craniata</taxon>
        <taxon>Vertebrata</taxon>
        <taxon>Euteleostomi</taxon>
        <taxon>Mammalia</taxon>
        <taxon>Eutheria</taxon>
        <taxon>Euarchontoglires</taxon>
        <taxon>Glires</taxon>
        <taxon>Rodentia</taxon>
        <taxon>Myomorpha</taxon>
        <taxon>Muroidea</taxon>
        <taxon>Cricetidae</taxon>
        <taxon>Arvicolinae</taxon>
        <taxon>Microtus</taxon>
    </lineage>
</organism>
<dbReference type="AlphaFoldDB" id="A0A8J6GNZ2"/>
<dbReference type="EMBL" id="JAATJU010021400">
    <property type="protein sequence ID" value="KAH0513784.1"/>
    <property type="molecule type" value="Genomic_DNA"/>
</dbReference>
<feature type="region of interest" description="Disordered" evidence="1">
    <location>
        <begin position="124"/>
        <end position="192"/>
    </location>
</feature>
<proteinExistence type="predicted"/>
<feature type="compositionally biased region" description="Acidic residues" evidence="1">
    <location>
        <begin position="126"/>
        <end position="159"/>
    </location>
</feature>
<reference evidence="2" key="1">
    <citation type="submission" date="2020-03" db="EMBL/GenBank/DDBJ databases">
        <title>Studies in the Genomics of Life Span.</title>
        <authorList>
            <person name="Glass D."/>
        </authorList>
    </citation>
    <scope>NUCLEOTIDE SEQUENCE</scope>
    <source>
        <strain evidence="2">LTLLF</strain>
        <tissue evidence="2">Muscle</tissue>
    </source>
</reference>